<evidence type="ECO:0000256" key="2">
    <source>
        <dbReference type="ARBA" id="ARBA00022475"/>
    </source>
</evidence>
<dbReference type="RefSeq" id="WP_277938728.1">
    <property type="nucleotide sequence ID" value="NZ_CP096246.1"/>
</dbReference>
<feature type="domain" description="ABC3 transporter permease C-terminal" evidence="7">
    <location>
        <begin position="78"/>
        <end position="193"/>
    </location>
</feature>
<dbReference type="Proteomes" id="UP001214629">
    <property type="component" value="Chromosome"/>
</dbReference>
<feature type="transmembrane region" description="Helical" evidence="6">
    <location>
        <begin position="169"/>
        <end position="193"/>
    </location>
</feature>
<reference evidence="8 9" key="1">
    <citation type="submission" date="2022-04" db="EMBL/GenBank/DDBJ databases">
        <title>Whole genome of Spiroplasma citri.</title>
        <authorList>
            <person name="Khanchezar A."/>
            <person name="Izadpanah K."/>
            <person name="Taghavi M."/>
            <person name="Ghorbani A."/>
            <person name="Beven L."/>
        </authorList>
    </citation>
    <scope>NUCLEOTIDE SEQUENCE [LARGE SCALE GENOMIC DNA]</scope>
    <source>
        <strain evidence="8 9">D4</strain>
    </source>
</reference>
<gene>
    <name evidence="8" type="ORF">M0C40_10140</name>
</gene>
<feature type="transmembrane region" description="Helical" evidence="6">
    <location>
        <begin position="119"/>
        <end position="149"/>
    </location>
</feature>
<protein>
    <submittedName>
        <fullName evidence="8">ABC transporter permease</fullName>
    </submittedName>
</protein>
<evidence type="ECO:0000256" key="5">
    <source>
        <dbReference type="ARBA" id="ARBA00023136"/>
    </source>
</evidence>
<name>A0AAX3SYZ8_SPICI</name>
<dbReference type="InterPro" id="IPR003838">
    <property type="entry name" value="ABC3_permease_C"/>
</dbReference>
<keyword evidence="9" id="KW-1185">Reference proteome</keyword>
<dbReference type="EMBL" id="CP096246">
    <property type="protein sequence ID" value="WFG96412.1"/>
    <property type="molecule type" value="Genomic_DNA"/>
</dbReference>
<dbReference type="AlphaFoldDB" id="A0AAX3SYZ8"/>
<proteinExistence type="predicted"/>
<keyword evidence="4 6" id="KW-1133">Transmembrane helix</keyword>
<evidence type="ECO:0000259" key="7">
    <source>
        <dbReference type="Pfam" id="PF02687"/>
    </source>
</evidence>
<keyword evidence="2" id="KW-1003">Cell membrane</keyword>
<keyword evidence="5 6" id="KW-0472">Membrane</keyword>
<evidence type="ECO:0000256" key="6">
    <source>
        <dbReference type="SAM" id="Phobius"/>
    </source>
</evidence>
<evidence type="ECO:0000313" key="8">
    <source>
        <dbReference type="EMBL" id="WFG96412.1"/>
    </source>
</evidence>
<dbReference type="GO" id="GO:0005886">
    <property type="term" value="C:plasma membrane"/>
    <property type="evidence" value="ECO:0007669"/>
    <property type="project" value="UniProtKB-SubCell"/>
</dbReference>
<dbReference type="Pfam" id="PF02687">
    <property type="entry name" value="FtsX"/>
    <property type="match status" value="1"/>
</dbReference>
<evidence type="ECO:0000256" key="3">
    <source>
        <dbReference type="ARBA" id="ARBA00022692"/>
    </source>
</evidence>
<feature type="transmembrane region" description="Helical" evidence="6">
    <location>
        <begin position="71"/>
        <end position="95"/>
    </location>
</feature>
<accession>A0AAX3SYZ8</accession>
<evidence type="ECO:0000256" key="4">
    <source>
        <dbReference type="ARBA" id="ARBA00022989"/>
    </source>
</evidence>
<evidence type="ECO:0000313" key="9">
    <source>
        <dbReference type="Proteomes" id="UP001214629"/>
    </source>
</evidence>
<organism evidence="8 9">
    <name type="scientific">Spiroplasma citri</name>
    <dbReference type="NCBI Taxonomy" id="2133"/>
    <lineage>
        <taxon>Bacteria</taxon>
        <taxon>Bacillati</taxon>
        <taxon>Mycoplasmatota</taxon>
        <taxon>Mollicutes</taxon>
        <taxon>Entomoplasmatales</taxon>
        <taxon>Spiroplasmataceae</taxon>
        <taxon>Spiroplasma</taxon>
    </lineage>
</organism>
<keyword evidence="3 6" id="KW-0812">Transmembrane</keyword>
<evidence type="ECO:0000256" key="1">
    <source>
        <dbReference type="ARBA" id="ARBA00004651"/>
    </source>
</evidence>
<comment type="subcellular location">
    <subcellularLocation>
        <location evidence="1">Cell membrane</location>
        <topology evidence="1">Multi-pass membrane protein</topology>
    </subcellularLocation>
</comment>
<sequence length="208" mass="23576">MNDINFNAIKQNFSNGTEKITGFINVTGNLTEPQKITLLQKVLRNYFVAPDNEIVAFEASLPGQVVMLTNIGFIINTSIAVVFSIIILFIIAFFIKKDITNSKQQIGVLKSLGYHRFELSFIFTFSIIFTTLIGCLLGWVLSIPLQMYFTGSNLYSIGLPLSSFYFNPLIFVSVTIFIPLIFIGTSFLIYFVLLSRTELDLIYDIERF</sequence>